<dbReference type="PANTHER" id="PTHR42901:SF1">
    <property type="entry name" value="ALCOHOL DEHYDROGENASE"/>
    <property type="match status" value="1"/>
</dbReference>
<dbReference type="PANTHER" id="PTHR42901">
    <property type="entry name" value="ALCOHOL DEHYDROGENASE"/>
    <property type="match status" value="1"/>
</dbReference>
<comment type="similarity">
    <text evidence="1">Belongs to the short-chain dehydrogenases/reductases (SDR) family.</text>
</comment>
<dbReference type="PRINTS" id="PR00081">
    <property type="entry name" value="GDHRDH"/>
</dbReference>
<dbReference type="InterPro" id="IPR002347">
    <property type="entry name" value="SDR_fam"/>
</dbReference>
<dbReference type="Proteomes" id="UP000597761">
    <property type="component" value="Unassembled WGS sequence"/>
</dbReference>
<dbReference type="Pfam" id="PF00106">
    <property type="entry name" value="adh_short"/>
    <property type="match status" value="1"/>
</dbReference>
<dbReference type="SUPFAM" id="SSF51735">
    <property type="entry name" value="NAD(P)-binding Rossmann-fold domains"/>
    <property type="match status" value="1"/>
</dbReference>
<reference evidence="4" key="1">
    <citation type="journal article" date="2019" name="Int. J. Syst. Evol. Microbiol.">
        <title>The Global Catalogue of Microorganisms (GCM) 10K type strain sequencing project: providing services to taxonomists for standard genome sequencing and annotation.</title>
        <authorList>
            <consortium name="The Broad Institute Genomics Platform"/>
            <consortium name="The Broad Institute Genome Sequencing Center for Infectious Disease"/>
            <person name="Wu L."/>
            <person name="Ma J."/>
        </authorList>
    </citation>
    <scope>NUCLEOTIDE SEQUENCE [LARGE SCALE GENOMIC DNA]</scope>
    <source>
        <strain evidence="4">CGMCC 1.15480</strain>
    </source>
</reference>
<accession>A0ABQ1PPE1</accession>
<keyword evidence="2" id="KW-0560">Oxidoreductase</keyword>
<sequence length="257" mass="27442">MTETAPVAPTAPVAVVTGASTGIGEATARRLRGEGWTVYAVARREDRLAALAEETGVIAAACDITVEAEVTALRDRVLAEQGRVDALLNISGGARGTDRVGDAKDEDWAWMYEVNVLGTMRLTRAFLPALRENGEGTVLNLTSLAAQRAYEGGGGYNAAKFAEHAMTEALRLEEVEHNLRVIEIAPGLVHTPEFSLNRLGGDAEAADRVYAGVEKPLTSDDVARVCVFAVTLPHHVDLDLVTIKPVAQAAPHKVIRR</sequence>
<dbReference type="EMBL" id="BMJI01000030">
    <property type="protein sequence ID" value="GGD00360.1"/>
    <property type="molecule type" value="Genomic_DNA"/>
</dbReference>
<name>A0ABQ1PPE1_9MICC</name>
<evidence type="ECO:0000313" key="3">
    <source>
        <dbReference type="EMBL" id="GGD00360.1"/>
    </source>
</evidence>
<dbReference type="RefSeq" id="WP_188669148.1">
    <property type="nucleotide sequence ID" value="NZ_BMJI01000030.1"/>
</dbReference>
<keyword evidence="4" id="KW-1185">Reference proteome</keyword>
<evidence type="ECO:0000313" key="4">
    <source>
        <dbReference type="Proteomes" id="UP000597761"/>
    </source>
</evidence>
<dbReference type="Gene3D" id="3.40.50.720">
    <property type="entry name" value="NAD(P)-binding Rossmann-like Domain"/>
    <property type="match status" value="1"/>
</dbReference>
<gene>
    <name evidence="3" type="ORF">GCM10011512_29020</name>
</gene>
<evidence type="ECO:0000256" key="1">
    <source>
        <dbReference type="ARBA" id="ARBA00006484"/>
    </source>
</evidence>
<protein>
    <submittedName>
        <fullName evidence="3">Oxidoreductase</fullName>
    </submittedName>
</protein>
<dbReference type="InterPro" id="IPR036291">
    <property type="entry name" value="NAD(P)-bd_dom_sf"/>
</dbReference>
<evidence type="ECO:0000256" key="2">
    <source>
        <dbReference type="ARBA" id="ARBA00023002"/>
    </source>
</evidence>
<organism evidence="3 4">
    <name type="scientific">Tersicoccus solisilvae</name>
    <dbReference type="NCBI Taxonomy" id="1882339"/>
    <lineage>
        <taxon>Bacteria</taxon>
        <taxon>Bacillati</taxon>
        <taxon>Actinomycetota</taxon>
        <taxon>Actinomycetes</taxon>
        <taxon>Micrococcales</taxon>
        <taxon>Micrococcaceae</taxon>
        <taxon>Tersicoccus</taxon>
    </lineage>
</organism>
<proteinExistence type="inferred from homology"/>
<comment type="caution">
    <text evidence="3">The sequence shown here is derived from an EMBL/GenBank/DDBJ whole genome shotgun (WGS) entry which is preliminary data.</text>
</comment>